<evidence type="ECO:0000256" key="3">
    <source>
        <dbReference type="ARBA" id="ARBA00023295"/>
    </source>
</evidence>
<dbReference type="Gene3D" id="2.160.20.10">
    <property type="entry name" value="Single-stranded right-handed beta-helix, Pectin lyase-like"/>
    <property type="match status" value="1"/>
</dbReference>
<keyword evidence="2 4" id="KW-0378">Hydrolase</keyword>
<evidence type="ECO:0000313" key="6">
    <source>
        <dbReference type="EMBL" id="ACZ98650.1"/>
    </source>
</evidence>
<evidence type="ECO:0000256" key="2">
    <source>
        <dbReference type="ARBA" id="ARBA00022801"/>
    </source>
</evidence>
<dbReference type="SUPFAM" id="SSF51126">
    <property type="entry name" value="Pectin lyase-like"/>
    <property type="match status" value="1"/>
</dbReference>
<dbReference type="InterPro" id="IPR051801">
    <property type="entry name" value="GH28_Enzymes"/>
</dbReference>
<feature type="non-terminal residue" evidence="6">
    <location>
        <position position="518"/>
    </location>
</feature>
<dbReference type="InterPro" id="IPR000743">
    <property type="entry name" value="Glyco_hydro_28"/>
</dbReference>
<keyword evidence="3 4" id="KW-0326">Glycosidase</keyword>
<dbReference type="InterPro" id="IPR013783">
    <property type="entry name" value="Ig-like_fold"/>
</dbReference>
<dbReference type="Gene3D" id="2.60.40.10">
    <property type="entry name" value="Immunoglobulins"/>
    <property type="match status" value="1"/>
</dbReference>
<dbReference type="PANTHER" id="PTHR31339:SF9">
    <property type="entry name" value="PLASMIN AND FIBRONECTIN-BINDING PROTEIN A"/>
    <property type="match status" value="1"/>
</dbReference>
<dbReference type="Pfam" id="PF00295">
    <property type="entry name" value="Glyco_hydro_28"/>
    <property type="match status" value="1"/>
</dbReference>
<dbReference type="InterPro" id="IPR012334">
    <property type="entry name" value="Pectin_lyas_fold"/>
</dbReference>
<name>D2KFP8_9FIRM</name>
<dbReference type="InterPro" id="IPR006626">
    <property type="entry name" value="PbH1"/>
</dbReference>
<sequence length="518" mass="57594">MWNVVNITSTSLTIELENTACHYTDKAYTYCINGEECGNITTNIHTLHNLKPNTTYKVSIKAESGEEVVQEVTTSSESALLNIRDFGAKGDGESMDAAAIQAAIAAAPKGARIVFPAGTYRTTPIFLKSHITIELMEGATLLGHHERDAYPILPGKLTKEDDNENFYFLGTWEGEIAECYASLLTGIGVEDVRIIGEGTLDGNGQNGDWWINCKVKREAWRPRSLYLLECHDILVEGITIKNSPSWTVHPIRSSKLRFINLTLNNPKDSPNTDGIDPESCNGVEILGVKFSLGDDCIAIKSGKISIPLKERRPSENIIIRNCLMQYGHGAVVLGSEMSGGVKNVFVERCFFEDTDRGLRIKTRRGRGNTAIIDQIYVKNIQMKGVLTPFTLNAFYFCDPDGKTEYVRTKEKLAVDERTPLIGSLEFENMECKDAEICAGFIYGLPEQKVKSLTFKNISINFKEDAAADFPEMLEDQEKIAKTGFIIRNVERIELSDVKVNGQIGEAFVLEDVDNYLEA</sequence>
<evidence type="ECO:0000259" key="5">
    <source>
        <dbReference type="Pfam" id="PF12708"/>
    </source>
</evidence>
<dbReference type="InterPro" id="IPR024535">
    <property type="entry name" value="RHGA/B-epi-like_pectate_lyase"/>
</dbReference>
<dbReference type="InterPro" id="IPR011050">
    <property type="entry name" value="Pectin_lyase_fold/virulence"/>
</dbReference>
<comment type="similarity">
    <text evidence="1 4">Belongs to the glycosyl hydrolase 28 family.</text>
</comment>
<dbReference type="SMART" id="SM00710">
    <property type="entry name" value="PbH1"/>
    <property type="match status" value="4"/>
</dbReference>
<dbReference type="InterPro" id="IPR003961">
    <property type="entry name" value="FN3_dom"/>
</dbReference>
<dbReference type="Pfam" id="PF12708">
    <property type="entry name" value="Pect-lyase_RHGA_epim"/>
    <property type="match status" value="1"/>
</dbReference>
<dbReference type="PANTHER" id="PTHR31339">
    <property type="entry name" value="PECTIN LYASE-RELATED"/>
    <property type="match status" value="1"/>
</dbReference>
<accession>D2KFP8</accession>
<evidence type="ECO:0000256" key="4">
    <source>
        <dbReference type="RuleBase" id="RU361169"/>
    </source>
</evidence>
<reference evidence="6" key="1">
    <citation type="journal article" date="2010" name="Appl. Environ. Microbiol.">
        <title>Cellulosilyticum ruminicola, a newly described rumen bacterium that possesses redundant fibrolytic-protein-encoding genes and degrades lignocellulose with multiple carbohydrate- borne fibrolytic enzymes.</title>
        <authorList>
            <person name="Cai S."/>
            <person name="Li J."/>
            <person name="Hu F.Z."/>
            <person name="Zhang K."/>
            <person name="Luo Y."/>
            <person name="Janto B."/>
            <person name="Boissy R."/>
            <person name="Ehrlich G."/>
            <person name="Dong X."/>
        </authorList>
    </citation>
    <scope>NUCLEOTIDE SEQUENCE</scope>
    <source>
        <strain evidence="6">CGMCC 1.5065</strain>
    </source>
</reference>
<dbReference type="CDD" id="cd00063">
    <property type="entry name" value="FN3"/>
    <property type="match status" value="1"/>
</dbReference>
<dbReference type="GO" id="GO:0005975">
    <property type="term" value="P:carbohydrate metabolic process"/>
    <property type="evidence" value="ECO:0007669"/>
    <property type="project" value="InterPro"/>
</dbReference>
<dbReference type="AlphaFoldDB" id="D2KFP8"/>
<feature type="domain" description="Rhamnogalacturonase A/B/Epimerase-like pectate lyase" evidence="5">
    <location>
        <begin position="81"/>
        <end position="132"/>
    </location>
</feature>
<dbReference type="GO" id="GO:0004650">
    <property type="term" value="F:polygalacturonase activity"/>
    <property type="evidence" value="ECO:0007669"/>
    <property type="project" value="InterPro"/>
</dbReference>
<organism evidence="6">
    <name type="scientific">Cellulosilyticum ruminicola</name>
    <dbReference type="NCBI Taxonomy" id="425254"/>
    <lineage>
        <taxon>Bacteria</taxon>
        <taxon>Bacillati</taxon>
        <taxon>Bacillota</taxon>
        <taxon>Clostridia</taxon>
        <taxon>Lachnospirales</taxon>
        <taxon>Cellulosilyticaceae</taxon>
        <taxon>Cellulosilyticum</taxon>
    </lineage>
</organism>
<protein>
    <submittedName>
        <fullName evidence="6">Polygalacturonase</fullName>
    </submittedName>
</protein>
<dbReference type="CAZy" id="GH28">
    <property type="family name" value="Glycoside Hydrolase Family 28"/>
</dbReference>
<dbReference type="PROSITE" id="PS00502">
    <property type="entry name" value="POLYGALACTURONASE"/>
    <property type="match status" value="1"/>
</dbReference>
<dbReference type="EMBL" id="GU211326">
    <property type="protein sequence ID" value="ACZ98650.1"/>
    <property type="molecule type" value="Genomic_DNA"/>
</dbReference>
<evidence type="ECO:0000256" key="1">
    <source>
        <dbReference type="ARBA" id="ARBA00008834"/>
    </source>
</evidence>
<proteinExistence type="inferred from homology"/>